<evidence type="ECO:0000256" key="1">
    <source>
        <dbReference type="ARBA" id="ARBA00004651"/>
    </source>
</evidence>
<protein>
    <recommendedName>
        <fullName evidence="11">DUF2029 domain-containing protein</fullName>
    </recommendedName>
</protein>
<sequence length="454" mass="49739">MPEVTPSIRTPFRWPFVPAKNPAALLRLVFGLSVAVIVLLTAVRYYAKAEKPSRLGDLTRTAFLRWRPQIQALDSGTNIYAAFNYPNPPIMALILYPLAELPPLVGAMTWFALKVVMALAMVAWAFSLIRNSEFGIRNEIPDWAKAVAVVLALHPILGDLAHGNVNLLIAFLVTAALALFCRRWDFSAGVVLALAIACKVTPALFVPYFVWKRAWRSLLGVVAGLALWLAVVPGAVLGWEYNQTLLTSWYVQMVKPFVVDGKVTTEHPNQSIPGVVFRLLTAEPSFVDYDDDEGKQFATGFNNFASLSPDGAQAIVKSLMVVFAAAVVLFCRWPTHRADVPRAGPMLAAEFSLILLGMLLFSERTWKHHAVTLIVPFAALAWAATSTAVAGRDRIVLRCLYTTVGLLMLVPSLLPEHLQDLSMVYGCYTAAYALTAVGVAYLLATTRKILTPAT</sequence>
<evidence type="ECO:0000313" key="9">
    <source>
        <dbReference type="EMBL" id="QEL14926.1"/>
    </source>
</evidence>
<keyword evidence="10" id="KW-1185">Reference proteome</keyword>
<dbReference type="AlphaFoldDB" id="A0A5C1AA72"/>
<accession>A0A5C1AA72</accession>
<evidence type="ECO:0000256" key="3">
    <source>
        <dbReference type="ARBA" id="ARBA00022679"/>
    </source>
</evidence>
<evidence type="ECO:0000256" key="7">
    <source>
        <dbReference type="ARBA" id="ARBA00024033"/>
    </source>
</evidence>
<evidence type="ECO:0000256" key="8">
    <source>
        <dbReference type="SAM" id="Phobius"/>
    </source>
</evidence>
<keyword evidence="4 8" id="KW-0812">Transmembrane</keyword>
<feature type="transmembrane region" description="Helical" evidence="8">
    <location>
        <begin position="24"/>
        <end position="47"/>
    </location>
</feature>
<feature type="transmembrane region" description="Helical" evidence="8">
    <location>
        <begin position="311"/>
        <end position="331"/>
    </location>
</feature>
<evidence type="ECO:0008006" key="11">
    <source>
        <dbReference type="Google" id="ProtNLM"/>
    </source>
</evidence>
<dbReference type="Proteomes" id="UP000324974">
    <property type="component" value="Chromosome"/>
</dbReference>
<comment type="similarity">
    <text evidence="7">Belongs to the glycosyltransferase 87 family.</text>
</comment>
<dbReference type="KEGG" id="lrs:PX52LOC_01827"/>
<name>A0A5C1AA72_9BACT</name>
<organism evidence="9 10">
    <name type="scientific">Limnoglobus roseus</name>
    <dbReference type="NCBI Taxonomy" id="2598579"/>
    <lineage>
        <taxon>Bacteria</taxon>
        <taxon>Pseudomonadati</taxon>
        <taxon>Planctomycetota</taxon>
        <taxon>Planctomycetia</taxon>
        <taxon>Gemmatales</taxon>
        <taxon>Gemmataceae</taxon>
        <taxon>Limnoglobus</taxon>
    </lineage>
</organism>
<evidence type="ECO:0000256" key="4">
    <source>
        <dbReference type="ARBA" id="ARBA00022692"/>
    </source>
</evidence>
<evidence type="ECO:0000256" key="2">
    <source>
        <dbReference type="ARBA" id="ARBA00022475"/>
    </source>
</evidence>
<proteinExistence type="inferred from homology"/>
<evidence type="ECO:0000256" key="5">
    <source>
        <dbReference type="ARBA" id="ARBA00022989"/>
    </source>
</evidence>
<dbReference type="GO" id="GO:0016758">
    <property type="term" value="F:hexosyltransferase activity"/>
    <property type="evidence" value="ECO:0007669"/>
    <property type="project" value="InterPro"/>
</dbReference>
<keyword evidence="6 8" id="KW-0472">Membrane</keyword>
<dbReference type="Pfam" id="PF09594">
    <property type="entry name" value="GT87"/>
    <property type="match status" value="1"/>
</dbReference>
<feature type="transmembrane region" description="Helical" evidence="8">
    <location>
        <begin position="368"/>
        <end position="388"/>
    </location>
</feature>
<evidence type="ECO:0000256" key="6">
    <source>
        <dbReference type="ARBA" id="ARBA00023136"/>
    </source>
</evidence>
<keyword evidence="2" id="KW-1003">Cell membrane</keyword>
<keyword evidence="3" id="KW-0808">Transferase</keyword>
<dbReference type="EMBL" id="CP042425">
    <property type="protein sequence ID" value="QEL14926.1"/>
    <property type="molecule type" value="Genomic_DNA"/>
</dbReference>
<feature type="transmembrane region" description="Helical" evidence="8">
    <location>
        <begin position="163"/>
        <end position="180"/>
    </location>
</feature>
<dbReference type="RefSeq" id="WP_168218879.1">
    <property type="nucleotide sequence ID" value="NZ_CP042425.1"/>
</dbReference>
<dbReference type="GO" id="GO:0005886">
    <property type="term" value="C:plasma membrane"/>
    <property type="evidence" value="ECO:0007669"/>
    <property type="project" value="UniProtKB-SubCell"/>
</dbReference>
<comment type="subcellular location">
    <subcellularLocation>
        <location evidence="1">Cell membrane</location>
        <topology evidence="1">Multi-pass membrane protein</topology>
    </subcellularLocation>
</comment>
<feature type="transmembrane region" description="Helical" evidence="8">
    <location>
        <begin position="186"/>
        <end position="211"/>
    </location>
</feature>
<evidence type="ECO:0000313" key="10">
    <source>
        <dbReference type="Proteomes" id="UP000324974"/>
    </source>
</evidence>
<dbReference type="InterPro" id="IPR018584">
    <property type="entry name" value="GT87"/>
</dbReference>
<feature type="transmembrane region" description="Helical" evidence="8">
    <location>
        <begin position="421"/>
        <end position="444"/>
    </location>
</feature>
<feature type="transmembrane region" description="Helical" evidence="8">
    <location>
        <begin position="111"/>
        <end position="129"/>
    </location>
</feature>
<reference evidence="10" key="1">
    <citation type="submission" date="2019-08" db="EMBL/GenBank/DDBJ databases">
        <title>Limnoglobus roseus gen. nov., sp. nov., a novel freshwater planctomycete with a giant genome from the family Gemmataceae.</title>
        <authorList>
            <person name="Kulichevskaya I.S."/>
            <person name="Naumoff D.G."/>
            <person name="Miroshnikov K."/>
            <person name="Ivanova A."/>
            <person name="Philippov D.A."/>
            <person name="Hakobyan A."/>
            <person name="Rijpstra I.C."/>
            <person name="Sinninghe Damste J.S."/>
            <person name="Liesack W."/>
            <person name="Dedysh S.N."/>
        </authorList>
    </citation>
    <scope>NUCLEOTIDE SEQUENCE [LARGE SCALE GENOMIC DNA]</scope>
    <source>
        <strain evidence="10">PX52</strain>
    </source>
</reference>
<gene>
    <name evidence="9" type="ORF">PX52LOC_01827</name>
</gene>
<feature type="transmembrane region" description="Helical" evidence="8">
    <location>
        <begin position="343"/>
        <end position="362"/>
    </location>
</feature>
<feature type="transmembrane region" description="Helical" evidence="8">
    <location>
        <begin position="218"/>
        <end position="239"/>
    </location>
</feature>
<feature type="transmembrane region" description="Helical" evidence="8">
    <location>
        <begin position="395"/>
        <end position="415"/>
    </location>
</feature>
<keyword evidence="5 8" id="KW-1133">Transmembrane helix</keyword>